<proteinExistence type="predicted"/>
<dbReference type="InterPro" id="IPR050268">
    <property type="entry name" value="NADH-dep_flavin_reductase"/>
</dbReference>
<dbReference type="InterPro" id="IPR012349">
    <property type="entry name" value="Split_barrel_FMN-bd"/>
</dbReference>
<sequence length="164" mass="17435">MTDTARITDQAAIGAALGRVSSGIFILTTGAGDKATGMLASFIKQVSFHPPMIMAAVRQGRPILTRIRESGAFAVNVCHKQNGKLVAHFAKGFPLDEPAFEGIAHEPAVTGVPVIPEAMAYLDCVLRQEVTAGDHVLFLGEVVAGDVTTDGEPMIRIRKNGFDY</sequence>
<dbReference type="Gene3D" id="2.30.110.10">
    <property type="entry name" value="Electron Transport, Fmn-binding Protein, Chain A"/>
    <property type="match status" value="1"/>
</dbReference>
<keyword evidence="1" id="KW-0560">Oxidoreductase</keyword>
<dbReference type="InterPro" id="IPR002563">
    <property type="entry name" value="Flavin_Rdtase-like_dom"/>
</dbReference>
<dbReference type="PANTHER" id="PTHR30466">
    <property type="entry name" value="FLAVIN REDUCTASE"/>
    <property type="match status" value="1"/>
</dbReference>
<dbReference type="EMBL" id="CP072648">
    <property type="protein sequence ID" value="QUW03551.1"/>
    <property type="molecule type" value="Genomic_DNA"/>
</dbReference>
<name>A0ABX8B9E4_9BACT</name>
<gene>
    <name evidence="3" type="ORF">J8C06_03690</name>
</gene>
<dbReference type="Proteomes" id="UP000676506">
    <property type="component" value="Chromosome 1"/>
</dbReference>
<evidence type="ECO:0000313" key="3">
    <source>
        <dbReference type="EMBL" id="QUW03551.1"/>
    </source>
</evidence>
<dbReference type="Pfam" id="PF01613">
    <property type="entry name" value="Flavin_Reduct"/>
    <property type="match status" value="1"/>
</dbReference>
<feature type="domain" description="Flavin reductase like" evidence="2">
    <location>
        <begin position="17"/>
        <end position="163"/>
    </location>
</feature>
<keyword evidence="4" id="KW-1185">Reference proteome</keyword>
<dbReference type="SMART" id="SM00903">
    <property type="entry name" value="Flavin_Reduct"/>
    <property type="match status" value="1"/>
</dbReference>
<dbReference type="RefSeq" id="WP_211429441.1">
    <property type="nucleotide sequence ID" value="NZ_CP072648.1"/>
</dbReference>
<evidence type="ECO:0000259" key="2">
    <source>
        <dbReference type="SMART" id="SM00903"/>
    </source>
</evidence>
<reference evidence="3 4" key="1">
    <citation type="submission" date="2021-03" db="EMBL/GenBank/DDBJ databases">
        <title>Genomic and phenotypic characterization of Chloracidobacterium isolates provides evidence for multiple species.</title>
        <authorList>
            <person name="Saini M.K."/>
            <person name="Costas A.M.G."/>
            <person name="Tank M."/>
            <person name="Bryant D.A."/>
        </authorList>
    </citation>
    <scope>NUCLEOTIDE SEQUENCE [LARGE SCALE GENOMIC DNA]</scope>
    <source>
        <strain evidence="3 4">BV2-C</strain>
    </source>
</reference>
<protein>
    <submittedName>
        <fullName evidence="3">Flavin reductase family protein</fullName>
    </submittedName>
</protein>
<evidence type="ECO:0000256" key="1">
    <source>
        <dbReference type="ARBA" id="ARBA00023002"/>
    </source>
</evidence>
<dbReference type="SUPFAM" id="SSF50475">
    <property type="entry name" value="FMN-binding split barrel"/>
    <property type="match status" value="1"/>
</dbReference>
<accession>A0ABX8B9E4</accession>
<organism evidence="3 4">
    <name type="scientific">Chloracidobacterium validum</name>
    <dbReference type="NCBI Taxonomy" id="2821543"/>
    <lineage>
        <taxon>Bacteria</taxon>
        <taxon>Pseudomonadati</taxon>
        <taxon>Acidobacteriota</taxon>
        <taxon>Terriglobia</taxon>
        <taxon>Terriglobales</taxon>
        <taxon>Acidobacteriaceae</taxon>
        <taxon>Chloracidobacterium</taxon>
    </lineage>
</organism>
<dbReference type="PANTHER" id="PTHR30466:SF1">
    <property type="entry name" value="FMN REDUCTASE (NADH) RUTF"/>
    <property type="match status" value="1"/>
</dbReference>
<evidence type="ECO:0000313" key="4">
    <source>
        <dbReference type="Proteomes" id="UP000676506"/>
    </source>
</evidence>